<comment type="caution">
    <text evidence="2">The sequence shown here is derived from an EMBL/GenBank/DDBJ whole genome shotgun (WGS) entry which is preliminary data.</text>
</comment>
<name>A0A7W5DTW9_9BACT</name>
<sequence>MTKRVTGVADDSGIPGVDHFSPRSQRLPNSKIMSTATLYLDPVAPASVAVTAPRKRSTISPMQMLRTAMLDADEWVVEFEYSDSKGNRTRRTVSPIRFASQDRFLGLCLCREEPRQFYLNRCDNFRLIRSEDVIMPVEILPLDPQTARQ</sequence>
<dbReference type="EMBL" id="JACHXU010000001">
    <property type="protein sequence ID" value="MBB3204480.1"/>
    <property type="molecule type" value="Genomic_DNA"/>
</dbReference>
<dbReference type="RefSeq" id="WP_246418974.1">
    <property type="nucleotide sequence ID" value="NZ_JACHXU010000001.1"/>
</dbReference>
<organism evidence="2 3">
    <name type="scientific">Aporhodopirellula rubra</name>
    <dbReference type="NCBI Taxonomy" id="980271"/>
    <lineage>
        <taxon>Bacteria</taxon>
        <taxon>Pseudomonadati</taxon>
        <taxon>Planctomycetota</taxon>
        <taxon>Planctomycetia</taxon>
        <taxon>Pirellulales</taxon>
        <taxon>Pirellulaceae</taxon>
        <taxon>Aporhodopirellula</taxon>
    </lineage>
</organism>
<keyword evidence="3" id="KW-1185">Reference proteome</keyword>
<dbReference type="GO" id="GO:0003677">
    <property type="term" value="F:DNA binding"/>
    <property type="evidence" value="ECO:0007669"/>
    <property type="project" value="UniProtKB-KW"/>
</dbReference>
<feature type="region of interest" description="Disordered" evidence="1">
    <location>
        <begin position="1"/>
        <end position="26"/>
    </location>
</feature>
<accession>A0A7W5DTW9</accession>
<evidence type="ECO:0000256" key="1">
    <source>
        <dbReference type="SAM" id="MobiDB-lite"/>
    </source>
</evidence>
<dbReference type="AlphaFoldDB" id="A0A7W5DTW9"/>
<dbReference type="Proteomes" id="UP000536179">
    <property type="component" value="Unassembled WGS sequence"/>
</dbReference>
<evidence type="ECO:0000313" key="2">
    <source>
        <dbReference type="EMBL" id="MBB3204480.1"/>
    </source>
</evidence>
<gene>
    <name evidence="2" type="ORF">FHS27_000244</name>
</gene>
<reference evidence="2 3" key="1">
    <citation type="submission" date="2020-08" db="EMBL/GenBank/DDBJ databases">
        <title>Genomic Encyclopedia of Type Strains, Phase III (KMG-III): the genomes of soil and plant-associated and newly described type strains.</title>
        <authorList>
            <person name="Whitman W."/>
        </authorList>
    </citation>
    <scope>NUCLEOTIDE SEQUENCE [LARGE SCALE GENOMIC DNA]</scope>
    <source>
        <strain evidence="2 3">CECT 8075</strain>
    </source>
</reference>
<evidence type="ECO:0000313" key="3">
    <source>
        <dbReference type="Proteomes" id="UP000536179"/>
    </source>
</evidence>
<protein>
    <submittedName>
        <fullName evidence="2">Putative DNA-binding transcriptional regulator YafY</fullName>
    </submittedName>
</protein>
<proteinExistence type="predicted"/>
<keyword evidence="2" id="KW-0238">DNA-binding</keyword>